<dbReference type="SUPFAM" id="SSF46955">
    <property type="entry name" value="Putative DNA-binding domain"/>
    <property type="match status" value="1"/>
</dbReference>
<dbReference type="PANTHER" id="PTHR30204">
    <property type="entry name" value="REDOX-CYCLING DRUG-SENSING TRANSCRIPTIONAL ACTIVATOR SOXR"/>
    <property type="match status" value="1"/>
</dbReference>
<evidence type="ECO:0000256" key="1">
    <source>
        <dbReference type="ARBA" id="ARBA00023125"/>
    </source>
</evidence>
<evidence type="ECO:0000259" key="3">
    <source>
        <dbReference type="PROSITE" id="PS50937"/>
    </source>
</evidence>
<sequence>MVSLSIGELAKNGGVGIDTIRYYEVLGILLPVGRTKAGYRLYSETSLERLKFIRQVQRLDFTLKEIKELLDLRLSDTAKCSDVRKQAEAKIALIEEKEKELRTVKKALKDLIMACNASGNNVLANECPLLDMIDSKGE</sequence>
<feature type="coiled-coil region" evidence="2">
    <location>
        <begin position="84"/>
        <end position="114"/>
    </location>
</feature>
<dbReference type="GO" id="GO:0003677">
    <property type="term" value="F:DNA binding"/>
    <property type="evidence" value="ECO:0007669"/>
    <property type="project" value="UniProtKB-KW"/>
</dbReference>
<dbReference type="InterPro" id="IPR000551">
    <property type="entry name" value="MerR-type_HTH_dom"/>
</dbReference>
<dbReference type="SMART" id="SM00422">
    <property type="entry name" value="HTH_MERR"/>
    <property type="match status" value="1"/>
</dbReference>
<evidence type="ECO:0000256" key="2">
    <source>
        <dbReference type="SAM" id="Coils"/>
    </source>
</evidence>
<proteinExistence type="predicted"/>
<keyword evidence="2" id="KW-0175">Coiled coil</keyword>
<accession>A0A0W0ZRA0</accession>
<dbReference type="InterPro" id="IPR009061">
    <property type="entry name" value="DNA-bd_dom_put_sf"/>
</dbReference>
<reference evidence="4 5" key="1">
    <citation type="submission" date="2015-11" db="EMBL/GenBank/DDBJ databases">
        <title>Genomic analysis of 38 Legionella species identifies large and diverse effector repertoires.</title>
        <authorList>
            <person name="Burstein D."/>
            <person name="Amaro F."/>
            <person name="Zusman T."/>
            <person name="Lifshitz Z."/>
            <person name="Cohen O."/>
            <person name="Gilbert J.A."/>
            <person name="Pupko T."/>
            <person name="Shuman H.A."/>
            <person name="Segal G."/>
        </authorList>
    </citation>
    <scope>NUCLEOTIDE SEQUENCE [LARGE SCALE GENOMIC DNA]</scope>
    <source>
        <strain evidence="4 5">IMVS3376</strain>
    </source>
</reference>
<dbReference type="PANTHER" id="PTHR30204:SF92">
    <property type="entry name" value="HTH-TYPE TRANSCRIPTIONAL REGULATOR ZNTR"/>
    <property type="match status" value="1"/>
</dbReference>
<name>A0A0W0ZRA0_9GAMM</name>
<dbReference type="CDD" id="cd04770">
    <property type="entry name" value="HTH_HMRTR"/>
    <property type="match status" value="1"/>
</dbReference>
<gene>
    <name evidence="4" type="ORF">Lste_0004</name>
</gene>
<dbReference type="Gene3D" id="1.10.1660.10">
    <property type="match status" value="1"/>
</dbReference>
<dbReference type="Proteomes" id="UP000054926">
    <property type="component" value="Unassembled WGS sequence"/>
</dbReference>
<dbReference type="InterPro" id="IPR047057">
    <property type="entry name" value="MerR_fam"/>
</dbReference>
<dbReference type="RefSeq" id="WP_058509056.1">
    <property type="nucleotide sequence ID" value="NZ_LNYY01000001.1"/>
</dbReference>
<protein>
    <submittedName>
        <fullName evidence="4">Transcriptional regulator, MerR family</fullName>
    </submittedName>
</protein>
<dbReference type="GO" id="GO:0003700">
    <property type="term" value="F:DNA-binding transcription factor activity"/>
    <property type="evidence" value="ECO:0007669"/>
    <property type="project" value="InterPro"/>
</dbReference>
<keyword evidence="5" id="KW-1185">Reference proteome</keyword>
<dbReference type="PROSITE" id="PS50937">
    <property type="entry name" value="HTH_MERR_2"/>
    <property type="match status" value="1"/>
</dbReference>
<dbReference type="STRING" id="947033.Lste_0004"/>
<keyword evidence="1" id="KW-0238">DNA-binding</keyword>
<evidence type="ECO:0000313" key="4">
    <source>
        <dbReference type="EMBL" id="KTD71719.1"/>
    </source>
</evidence>
<organism evidence="4 5">
    <name type="scientific">Legionella steelei</name>
    <dbReference type="NCBI Taxonomy" id="947033"/>
    <lineage>
        <taxon>Bacteria</taxon>
        <taxon>Pseudomonadati</taxon>
        <taxon>Pseudomonadota</taxon>
        <taxon>Gammaproteobacteria</taxon>
        <taxon>Legionellales</taxon>
        <taxon>Legionellaceae</taxon>
        <taxon>Legionella</taxon>
    </lineage>
</organism>
<dbReference type="Pfam" id="PF13411">
    <property type="entry name" value="MerR_1"/>
    <property type="match status" value="1"/>
</dbReference>
<dbReference type="PATRIC" id="fig|947033.5.peg.4"/>
<dbReference type="PRINTS" id="PR00040">
    <property type="entry name" value="HTHMERR"/>
</dbReference>
<evidence type="ECO:0000313" key="5">
    <source>
        <dbReference type="Proteomes" id="UP000054926"/>
    </source>
</evidence>
<dbReference type="EMBL" id="LNYY01000001">
    <property type="protein sequence ID" value="KTD71719.1"/>
    <property type="molecule type" value="Genomic_DNA"/>
</dbReference>
<feature type="domain" description="HTH merR-type" evidence="3">
    <location>
        <begin position="3"/>
        <end position="72"/>
    </location>
</feature>
<dbReference type="AlphaFoldDB" id="A0A0W0ZRA0"/>
<comment type="caution">
    <text evidence="4">The sequence shown here is derived from an EMBL/GenBank/DDBJ whole genome shotgun (WGS) entry which is preliminary data.</text>
</comment>